<dbReference type="OrthoDB" id="6247875at2759"/>
<feature type="region of interest" description="Disordered" evidence="1">
    <location>
        <begin position="1"/>
        <end position="85"/>
    </location>
</feature>
<evidence type="ECO:0000256" key="1">
    <source>
        <dbReference type="SAM" id="MobiDB-lite"/>
    </source>
</evidence>
<accession>V2WVM1</accession>
<evidence type="ECO:0000313" key="3">
    <source>
        <dbReference type="Proteomes" id="UP000017559"/>
    </source>
</evidence>
<evidence type="ECO:0000313" key="2">
    <source>
        <dbReference type="EMBL" id="ESK84601.1"/>
    </source>
</evidence>
<sequence>MDTPEFPYPAQHVFTFPSSHNFNDSPYPTPSKSPTKPVLRSPTSESSLLSAYTTPSPLTRTPPPDAPPGSVDIEHQPRKDDGYNCPPSAWQLFRQKFFKERQQAQEEAAADQTTKKLNVARLADAIDWIWKMFQQRKVLSTEQKIYWKDPVKEHERLYSGYAPRDSLRNDMHELWMALAEVQNRLVNDSSQFKSVSFDVPSSSRLRQSSSLSLATSHQGGSDGNGASFTTRNDGNFNLTFNNAVFLSCEPDQLQTVEQVFNGVLQLQHRTMSTTPTVTRGAEPNMHGD</sequence>
<feature type="compositionally biased region" description="Polar residues" evidence="1">
    <location>
        <begin position="214"/>
        <end position="228"/>
    </location>
</feature>
<feature type="region of interest" description="Disordered" evidence="1">
    <location>
        <begin position="208"/>
        <end position="228"/>
    </location>
</feature>
<gene>
    <name evidence="2" type="ORF">Moror_13339</name>
</gene>
<comment type="caution">
    <text evidence="2">The sequence shown here is derived from an EMBL/GenBank/DDBJ whole genome shotgun (WGS) entry which is preliminary data.</text>
</comment>
<keyword evidence="3" id="KW-1185">Reference proteome</keyword>
<dbReference type="Proteomes" id="UP000017559">
    <property type="component" value="Unassembled WGS sequence"/>
</dbReference>
<dbReference type="KEGG" id="mrr:Moror_13339"/>
<reference evidence="2 3" key="1">
    <citation type="journal article" date="2014" name="BMC Genomics">
        <title>Genome and secretome analysis of the hemibiotrophic fungal pathogen, Moniliophthora roreri, which causes frosty pod rot disease of cacao: mechanisms of the biotrophic and necrotrophic phases.</title>
        <authorList>
            <person name="Meinhardt L.W."/>
            <person name="Costa G.G.L."/>
            <person name="Thomazella D.P.T."/>
            <person name="Teixeira P.J.P.L."/>
            <person name="Carazzolle M.F."/>
            <person name="Schuster S.C."/>
            <person name="Carlson J.E."/>
            <person name="Guiltinan M.J."/>
            <person name="Mieczkowski P."/>
            <person name="Farmer A."/>
            <person name="Ramaraj T."/>
            <person name="Crozier J."/>
            <person name="Davis R.E."/>
            <person name="Shao J."/>
            <person name="Melnick R.L."/>
            <person name="Pereira G.A.G."/>
            <person name="Bailey B.A."/>
        </authorList>
    </citation>
    <scope>NUCLEOTIDE SEQUENCE [LARGE SCALE GENOMIC DNA]</scope>
    <source>
        <strain evidence="2 3">MCA 2997</strain>
    </source>
</reference>
<dbReference type="EMBL" id="AWSO01001268">
    <property type="protein sequence ID" value="ESK84601.1"/>
    <property type="molecule type" value="Genomic_DNA"/>
</dbReference>
<proteinExistence type="predicted"/>
<name>V2WVM1_MONRO</name>
<dbReference type="AlphaFoldDB" id="V2WVM1"/>
<feature type="compositionally biased region" description="Basic and acidic residues" evidence="1">
    <location>
        <begin position="72"/>
        <end position="82"/>
    </location>
</feature>
<protein>
    <submittedName>
        <fullName evidence="2">Uncharacterized protein</fullName>
    </submittedName>
</protein>
<feature type="compositionally biased region" description="Polar residues" evidence="1">
    <location>
        <begin position="41"/>
        <end position="52"/>
    </location>
</feature>
<dbReference type="HOGENOM" id="CLU_966714_0_0_1"/>
<organism evidence="2 3">
    <name type="scientific">Moniliophthora roreri (strain MCA 2997)</name>
    <name type="common">Cocoa frosty pod rot fungus</name>
    <name type="synonym">Crinipellis roreri</name>
    <dbReference type="NCBI Taxonomy" id="1381753"/>
    <lineage>
        <taxon>Eukaryota</taxon>
        <taxon>Fungi</taxon>
        <taxon>Dikarya</taxon>
        <taxon>Basidiomycota</taxon>
        <taxon>Agaricomycotina</taxon>
        <taxon>Agaricomycetes</taxon>
        <taxon>Agaricomycetidae</taxon>
        <taxon>Agaricales</taxon>
        <taxon>Marasmiineae</taxon>
        <taxon>Marasmiaceae</taxon>
        <taxon>Moniliophthora</taxon>
    </lineage>
</organism>